<reference evidence="3 4" key="1">
    <citation type="submission" date="2023-02" db="EMBL/GenBank/DDBJ databases">
        <title>Pathogen: clinical or host-associated sample.</title>
        <authorList>
            <person name="Hergert J."/>
            <person name="Casey R."/>
            <person name="Wagner J."/>
            <person name="Young E.L."/>
            <person name="Oakeson K.F."/>
        </authorList>
    </citation>
    <scope>NUCLEOTIDE SEQUENCE [LARGE SCALE GENOMIC DNA]</scope>
    <source>
        <strain evidence="3 4">2022CK-00829</strain>
        <plasmid evidence="3 4">unnamed1</plasmid>
    </source>
</reference>
<proteinExistence type="predicted"/>
<feature type="domain" description="Actin-like protein N-terminal" evidence="1">
    <location>
        <begin position="23"/>
        <end position="183"/>
    </location>
</feature>
<evidence type="ECO:0000313" key="3">
    <source>
        <dbReference type="EMBL" id="WDI05155.1"/>
    </source>
</evidence>
<dbReference type="InterPro" id="IPR040607">
    <property type="entry name" value="ALP_N"/>
</dbReference>
<dbReference type="Pfam" id="PF17989">
    <property type="entry name" value="ALP_N"/>
    <property type="match status" value="1"/>
</dbReference>
<gene>
    <name evidence="3" type="ORF">PUW25_25440</name>
</gene>
<organism evidence="3 4">
    <name type="scientific">Paenibacillus urinalis</name>
    <dbReference type="NCBI Taxonomy" id="521520"/>
    <lineage>
        <taxon>Bacteria</taxon>
        <taxon>Bacillati</taxon>
        <taxon>Bacillota</taxon>
        <taxon>Bacilli</taxon>
        <taxon>Bacillales</taxon>
        <taxon>Paenibacillaceae</taxon>
        <taxon>Paenibacillus</taxon>
    </lineage>
</organism>
<dbReference type="Gene3D" id="3.30.420.40">
    <property type="match status" value="2"/>
</dbReference>
<geneLocation type="plasmid" evidence="3 4">
    <name>unnamed1</name>
</geneLocation>
<dbReference type="Proteomes" id="UP001221519">
    <property type="component" value="Plasmid unnamed1"/>
</dbReference>
<dbReference type="RefSeq" id="WP_274338744.1">
    <property type="nucleotide sequence ID" value="NZ_CP118109.1"/>
</dbReference>
<evidence type="ECO:0000259" key="2">
    <source>
        <dbReference type="Pfam" id="PF21522"/>
    </source>
</evidence>
<dbReference type="SUPFAM" id="SSF53067">
    <property type="entry name" value="Actin-like ATPase domain"/>
    <property type="match status" value="2"/>
</dbReference>
<evidence type="ECO:0000313" key="4">
    <source>
        <dbReference type="Proteomes" id="UP001221519"/>
    </source>
</evidence>
<sequence length="397" mass="44689">MAVKKVKDLKLKLEDLFDFELAAIDIGFNGSKRMSSLGMFGVIPSTVMPTNEKFANSFKHTEVDESRLMVKTTDGFYHVGEQAMKSNKLLVTSRTTNHDRASDPSFRVMFETNLALCVPHEDGEYNVYLTTGLPNEDFDKGIRTRLEEYINQSFEIVIYLGYGKTITKKINVIGYEILRQPEGSVTSTQFAFTKEGLLTTTLYRALTAIVDIGHLTTDYALFSEGVYVEEEGTYGSTLATAELYKRLKVSMAIHFDNEFGVAYSPTDDELDSVVRGEEIEFNGASHNLYHLVEEAAKEISAVIANEVITSWGQHANRVKIILLSGGGAHIFQDFLKEEFAKRKVQAFSVVDDPQMANVYGFYIRAAMNQVKEQEDGSLNFEQVYERFIKDIFESEAA</sequence>
<name>A0ABY7XJW5_9BACL</name>
<dbReference type="Pfam" id="PF21522">
    <property type="entry name" value="MreB-like_C"/>
    <property type="match status" value="1"/>
</dbReference>
<accession>A0ABY7XJW5</accession>
<protein>
    <submittedName>
        <fullName evidence="3">ParM/StbA family protein</fullName>
    </submittedName>
</protein>
<dbReference type="InterPro" id="IPR043129">
    <property type="entry name" value="ATPase_NBD"/>
</dbReference>
<dbReference type="CDD" id="cd24025">
    <property type="entry name" value="ASKHA_NBD_ParM_pCBH-like"/>
    <property type="match status" value="1"/>
</dbReference>
<dbReference type="EMBL" id="CP118109">
    <property type="protein sequence ID" value="WDI05155.1"/>
    <property type="molecule type" value="Genomic_DNA"/>
</dbReference>
<keyword evidence="3" id="KW-0614">Plasmid</keyword>
<keyword evidence="4" id="KW-1185">Reference proteome</keyword>
<dbReference type="InterPro" id="IPR049067">
    <property type="entry name" value="MreB-like_C"/>
</dbReference>
<feature type="domain" description="Actin homologue MreB-like C-terminal" evidence="2">
    <location>
        <begin position="209"/>
        <end position="337"/>
    </location>
</feature>
<evidence type="ECO:0000259" key="1">
    <source>
        <dbReference type="Pfam" id="PF17989"/>
    </source>
</evidence>